<accession>A0A8X6TTU0</accession>
<sequence>MQFKTAGRQQQFILQNIIERRNETFGTRIEDMCQNKLQNKQTIELLERGGRAVERGRVLCWSLSPLWTWQLPSMNDGPSSFSKDDWITPTITALISIHALFKGFSAFKEIITFYSESFDRFRQTICWMGKRGLPVYSVRLVSSRGGWCNTMLSVLLQCASSNR</sequence>
<comment type="caution">
    <text evidence="1">The sequence shown here is derived from an EMBL/GenBank/DDBJ whole genome shotgun (WGS) entry which is preliminary data.</text>
</comment>
<name>A0A8X6TTU0_NEPPI</name>
<reference evidence="1" key="1">
    <citation type="submission" date="2020-08" db="EMBL/GenBank/DDBJ databases">
        <title>Multicomponent nature underlies the extraordinary mechanical properties of spider dragline silk.</title>
        <authorList>
            <person name="Kono N."/>
            <person name="Nakamura H."/>
            <person name="Mori M."/>
            <person name="Yoshida Y."/>
            <person name="Ohtoshi R."/>
            <person name="Malay A.D."/>
            <person name="Moran D.A.P."/>
            <person name="Tomita M."/>
            <person name="Numata K."/>
            <person name="Arakawa K."/>
        </authorList>
    </citation>
    <scope>NUCLEOTIDE SEQUENCE</scope>
</reference>
<proteinExistence type="predicted"/>
<keyword evidence="2" id="KW-1185">Reference proteome</keyword>
<gene>
    <name evidence="1" type="ORF">NPIL_362861</name>
</gene>
<organism evidence="1 2">
    <name type="scientific">Nephila pilipes</name>
    <name type="common">Giant wood spider</name>
    <name type="synonym">Nephila maculata</name>
    <dbReference type="NCBI Taxonomy" id="299642"/>
    <lineage>
        <taxon>Eukaryota</taxon>
        <taxon>Metazoa</taxon>
        <taxon>Ecdysozoa</taxon>
        <taxon>Arthropoda</taxon>
        <taxon>Chelicerata</taxon>
        <taxon>Arachnida</taxon>
        <taxon>Araneae</taxon>
        <taxon>Araneomorphae</taxon>
        <taxon>Entelegynae</taxon>
        <taxon>Araneoidea</taxon>
        <taxon>Nephilidae</taxon>
        <taxon>Nephila</taxon>
    </lineage>
</organism>
<dbReference type="Proteomes" id="UP000887013">
    <property type="component" value="Unassembled WGS sequence"/>
</dbReference>
<dbReference type="AlphaFoldDB" id="A0A8X6TTU0"/>
<evidence type="ECO:0000313" key="2">
    <source>
        <dbReference type="Proteomes" id="UP000887013"/>
    </source>
</evidence>
<dbReference type="EMBL" id="BMAW01064530">
    <property type="protein sequence ID" value="GFT45694.1"/>
    <property type="molecule type" value="Genomic_DNA"/>
</dbReference>
<evidence type="ECO:0000313" key="1">
    <source>
        <dbReference type="EMBL" id="GFT45694.1"/>
    </source>
</evidence>
<protein>
    <submittedName>
        <fullName evidence="1">Uncharacterized protein</fullName>
    </submittedName>
</protein>